<evidence type="ECO:0000313" key="2">
    <source>
        <dbReference type="EMBL" id="RVE73375.1"/>
    </source>
</evidence>
<gene>
    <name evidence="2" type="ORF">OJAV_G00049510</name>
</gene>
<feature type="region of interest" description="Disordered" evidence="1">
    <location>
        <begin position="1"/>
        <end position="112"/>
    </location>
</feature>
<name>A0A437DEX3_ORYJA</name>
<keyword evidence="3" id="KW-1185">Reference proteome</keyword>
<proteinExistence type="predicted"/>
<protein>
    <submittedName>
        <fullName evidence="2">Uncharacterized protein</fullName>
    </submittedName>
</protein>
<sequence>MFLQQVHAAAATSCLQSPASCRHGDPPPVTEAEQEAGPADGKRRGSDQGPDRLPVSEKNLSPAEDWGGGATALTTQPPAGKRADTRTRAGSGARDTPGAGPAPGQSRHHGPP</sequence>
<evidence type="ECO:0000313" key="3">
    <source>
        <dbReference type="Proteomes" id="UP000283210"/>
    </source>
</evidence>
<accession>A0A437DEX3</accession>
<dbReference type="AlphaFoldDB" id="A0A437DEX3"/>
<dbReference type="EMBL" id="CM012441">
    <property type="protein sequence ID" value="RVE73375.1"/>
    <property type="molecule type" value="Genomic_DNA"/>
</dbReference>
<reference evidence="2 3" key="1">
    <citation type="submission" date="2018-11" db="EMBL/GenBank/DDBJ databases">
        <authorList>
            <person name="Lopez-Roques C."/>
            <person name="Donnadieu C."/>
            <person name="Bouchez O."/>
            <person name="Klopp C."/>
            <person name="Cabau C."/>
            <person name="Zahm M."/>
        </authorList>
    </citation>
    <scope>NUCLEOTIDE SEQUENCE [LARGE SCALE GENOMIC DNA]</scope>
    <source>
        <strain evidence="2">RS831</strain>
        <tissue evidence="2">Whole body</tissue>
    </source>
</reference>
<feature type="compositionally biased region" description="Basic and acidic residues" evidence="1">
    <location>
        <begin position="40"/>
        <end position="50"/>
    </location>
</feature>
<evidence type="ECO:0000256" key="1">
    <source>
        <dbReference type="SAM" id="MobiDB-lite"/>
    </source>
</evidence>
<reference evidence="2 3" key="2">
    <citation type="submission" date="2019-01" db="EMBL/GenBank/DDBJ databases">
        <title>A chromosome length genome reference of the Java medaka (oryzias javanicus).</title>
        <authorList>
            <person name="Herpin A."/>
            <person name="Takehana Y."/>
            <person name="Naruse K."/>
            <person name="Ansai S."/>
            <person name="Kawaguchi M."/>
        </authorList>
    </citation>
    <scope>NUCLEOTIDE SEQUENCE [LARGE SCALE GENOMIC DNA]</scope>
    <source>
        <strain evidence="2">RS831</strain>
        <tissue evidence="2">Whole body</tissue>
    </source>
</reference>
<organism evidence="2 3">
    <name type="scientific">Oryzias javanicus</name>
    <name type="common">Javanese ricefish</name>
    <name type="synonym">Aplocheilus javanicus</name>
    <dbReference type="NCBI Taxonomy" id="123683"/>
    <lineage>
        <taxon>Eukaryota</taxon>
        <taxon>Metazoa</taxon>
        <taxon>Chordata</taxon>
        <taxon>Craniata</taxon>
        <taxon>Vertebrata</taxon>
        <taxon>Euteleostomi</taxon>
        <taxon>Actinopterygii</taxon>
        <taxon>Neopterygii</taxon>
        <taxon>Teleostei</taxon>
        <taxon>Neoteleostei</taxon>
        <taxon>Acanthomorphata</taxon>
        <taxon>Ovalentaria</taxon>
        <taxon>Atherinomorphae</taxon>
        <taxon>Beloniformes</taxon>
        <taxon>Adrianichthyidae</taxon>
        <taxon>Oryziinae</taxon>
        <taxon>Oryzias</taxon>
    </lineage>
</organism>
<dbReference type="Proteomes" id="UP000283210">
    <property type="component" value="Chromosome 5"/>
</dbReference>